<feature type="compositionally biased region" description="Basic and acidic residues" evidence="1">
    <location>
        <begin position="41"/>
        <end position="55"/>
    </location>
</feature>
<evidence type="ECO:0000313" key="3">
    <source>
        <dbReference type="Proteomes" id="UP001152523"/>
    </source>
</evidence>
<dbReference type="AlphaFoldDB" id="A0AAV0EJE9"/>
<evidence type="ECO:0008006" key="4">
    <source>
        <dbReference type="Google" id="ProtNLM"/>
    </source>
</evidence>
<dbReference type="EMBL" id="CAMAPF010000933">
    <property type="protein sequence ID" value="CAH9123924.1"/>
    <property type="molecule type" value="Genomic_DNA"/>
</dbReference>
<feature type="compositionally biased region" description="Basic and acidic residues" evidence="1">
    <location>
        <begin position="223"/>
        <end position="244"/>
    </location>
</feature>
<accession>A0AAV0EJE9</accession>
<feature type="compositionally biased region" description="Basic residues" evidence="1">
    <location>
        <begin position="12"/>
        <end position="25"/>
    </location>
</feature>
<evidence type="ECO:0000256" key="1">
    <source>
        <dbReference type="SAM" id="MobiDB-lite"/>
    </source>
</evidence>
<name>A0AAV0EJE9_9ASTE</name>
<feature type="compositionally biased region" description="Low complexity" evidence="1">
    <location>
        <begin position="1"/>
        <end position="11"/>
    </location>
</feature>
<feature type="compositionally biased region" description="Basic and acidic residues" evidence="1">
    <location>
        <begin position="266"/>
        <end position="295"/>
    </location>
</feature>
<protein>
    <recommendedName>
        <fullName evidence="4">Glutamic acid-rich protein-like</fullName>
    </recommendedName>
</protein>
<sequence length="329" mass="37457">MKGKGKQVQQIAKKKAVMKHTKRRPVNVAEGISKWKRKGGKARESKDDTDYKGGETEESEDESGGKINVGLCTKEAKILMKKIRKQTTRTAKIMADVKEIKRRQVKQEVVLNKILRFVRDLTRHQMNRNEGGMPGQEETVEEDKENVDEDNEMQKGDENHEDEDDDLSGAGMQEKNQKGNNTNGGKDVEQPEGVVEEEQNRERDKSITEELNAEEADDIVVQEENREGDASEDTNGRQHVEKGKPIVQQDDMPNFDIFSFQTQPEVEGRPKENEGSTEGKEEREKNEMNTEKEQDADMWGMGSQEDSQFVKEVCKNVEEVEEVALQSTD</sequence>
<keyword evidence="3" id="KW-1185">Reference proteome</keyword>
<proteinExistence type="predicted"/>
<comment type="caution">
    <text evidence="2">The sequence shown here is derived from an EMBL/GenBank/DDBJ whole genome shotgun (WGS) entry which is preliminary data.</text>
</comment>
<feature type="compositionally biased region" description="Acidic residues" evidence="1">
    <location>
        <begin position="211"/>
        <end position="221"/>
    </location>
</feature>
<organism evidence="2 3">
    <name type="scientific">Cuscuta epithymum</name>
    <dbReference type="NCBI Taxonomy" id="186058"/>
    <lineage>
        <taxon>Eukaryota</taxon>
        <taxon>Viridiplantae</taxon>
        <taxon>Streptophyta</taxon>
        <taxon>Embryophyta</taxon>
        <taxon>Tracheophyta</taxon>
        <taxon>Spermatophyta</taxon>
        <taxon>Magnoliopsida</taxon>
        <taxon>eudicotyledons</taxon>
        <taxon>Gunneridae</taxon>
        <taxon>Pentapetalae</taxon>
        <taxon>asterids</taxon>
        <taxon>lamiids</taxon>
        <taxon>Solanales</taxon>
        <taxon>Convolvulaceae</taxon>
        <taxon>Cuscuteae</taxon>
        <taxon>Cuscuta</taxon>
        <taxon>Cuscuta subgen. Cuscuta</taxon>
    </lineage>
</organism>
<feature type="region of interest" description="Disordered" evidence="1">
    <location>
        <begin position="1"/>
        <end position="66"/>
    </location>
</feature>
<feature type="region of interest" description="Disordered" evidence="1">
    <location>
        <begin position="117"/>
        <end position="301"/>
    </location>
</feature>
<feature type="compositionally biased region" description="Basic and acidic residues" evidence="1">
    <location>
        <begin position="198"/>
        <end position="208"/>
    </location>
</feature>
<evidence type="ECO:0000313" key="2">
    <source>
        <dbReference type="EMBL" id="CAH9123924.1"/>
    </source>
</evidence>
<dbReference type="Proteomes" id="UP001152523">
    <property type="component" value="Unassembled WGS sequence"/>
</dbReference>
<reference evidence="2" key="1">
    <citation type="submission" date="2022-07" db="EMBL/GenBank/DDBJ databases">
        <authorList>
            <person name="Macas J."/>
            <person name="Novak P."/>
            <person name="Neumann P."/>
        </authorList>
    </citation>
    <scope>NUCLEOTIDE SEQUENCE</scope>
</reference>
<feature type="compositionally biased region" description="Acidic residues" evidence="1">
    <location>
        <begin position="138"/>
        <end position="151"/>
    </location>
</feature>
<gene>
    <name evidence="2" type="ORF">CEPIT_LOCUS25603</name>
</gene>